<evidence type="ECO:0000256" key="1">
    <source>
        <dbReference type="SAM" id="Phobius"/>
    </source>
</evidence>
<keyword evidence="1" id="KW-0812">Transmembrane</keyword>
<gene>
    <name evidence="3" type="ORF">RchiOBHm_Chr1g0319261</name>
</gene>
<feature type="transmembrane region" description="Helical" evidence="1">
    <location>
        <begin position="80"/>
        <end position="105"/>
    </location>
</feature>
<proteinExistence type="predicted"/>
<evidence type="ECO:0000313" key="3">
    <source>
        <dbReference type="EMBL" id="PRQ54951.1"/>
    </source>
</evidence>
<keyword evidence="1" id="KW-0472">Membrane</keyword>
<dbReference type="OMA" id="VEAYCIS"/>
<keyword evidence="3" id="KW-0418">Kinase</keyword>
<dbReference type="GO" id="GO:0004674">
    <property type="term" value="F:protein serine/threonine kinase activity"/>
    <property type="evidence" value="ECO:0007669"/>
    <property type="project" value="UniProtKB-KW"/>
</dbReference>
<dbReference type="PANTHER" id="PTHR32444">
    <property type="entry name" value="BULB-TYPE LECTIN DOMAIN-CONTAINING PROTEIN"/>
    <property type="match status" value="1"/>
</dbReference>
<dbReference type="Pfam" id="PF08276">
    <property type="entry name" value="PAN_2"/>
    <property type="match status" value="1"/>
</dbReference>
<comment type="caution">
    <text evidence="3">The sequence shown here is derived from an EMBL/GenBank/DDBJ whole genome shotgun (WGS) entry which is preliminary data.</text>
</comment>
<dbReference type="InterPro" id="IPR003609">
    <property type="entry name" value="Pan_app"/>
</dbReference>
<dbReference type="PANTHER" id="PTHR32444:SF66">
    <property type="entry name" value="NON-SPECIFIC SERINE_THREONINE PROTEIN KINASE"/>
    <property type="match status" value="1"/>
</dbReference>
<keyword evidence="1" id="KW-1133">Transmembrane helix</keyword>
<dbReference type="CDD" id="cd01098">
    <property type="entry name" value="PAN_AP_plant"/>
    <property type="match status" value="1"/>
</dbReference>
<dbReference type="PROSITE" id="PS50948">
    <property type="entry name" value="PAN"/>
    <property type="match status" value="1"/>
</dbReference>
<evidence type="ECO:0000259" key="2">
    <source>
        <dbReference type="PROSITE" id="PS50948"/>
    </source>
</evidence>
<accession>A0A2P6S8D1</accession>
<dbReference type="Gramene" id="PRQ54951">
    <property type="protein sequence ID" value="PRQ54951"/>
    <property type="gene ID" value="RchiOBHm_Chr1g0319261"/>
</dbReference>
<dbReference type="AlphaFoldDB" id="A0A2P6S8D1"/>
<dbReference type="Proteomes" id="UP000238479">
    <property type="component" value="Chromosome 1"/>
</dbReference>
<dbReference type="EC" id="2.7.11.1" evidence="3"/>
<dbReference type="STRING" id="74649.A0A2P6S8D1"/>
<organism evidence="3 4">
    <name type="scientific">Rosa chinensis</name>
    <name type="common">China rose</name>
    <dbReference type="NCBI Taxonomy" id="74649"/>
    <lineage>
        <taxon>Eukaryota</taxon>
        <taxon>Viridiplantae</taxon>
        <taxon>Streptophyta</taxon>
        <taxon>Embryophyta</taxon>
        <taxon>Tracheophyta</taxon>
        <taxon>Spermatophyta</taxon>
        <taxon>Magnoliopsida</taxon>
        <taxon>eudicotyledons</taxon>
        <taxon>Gunneridae</taxon>
        <taxon>Pentapetalae</taxon>
        <taxon>rosids</taxon>
        <taxon>fabids</taxon>
        <taxon>Rosales</taxon>
        <taxon>Rosaceae</taxon>
        <taxon>Rosoideae</taxon>
        <taxon>Rosoideae incertae sedis</taxon>
        <taxon>Rosa</taxon>
    </lineage>
</organism>
<dbReference type="SMART" id="SM00473">
    <property type="entry name" value="PAN_AP"/>
    <property type="match status" value="1"/>
</dbReference>
<name>A0A2P6S8D1_ROSCH</name>
<reference evidence="3 4" key="1">
    <citation type="journal article" date="2018" name="Nat. Genet.">
        <title>The Rosa genome provides new insights in the design of modern roses.</title>
        <authorList>
            <person name="Bendahmane M."/>
        </authorList>
    </citation>
    <scope>NUCLEOTIDE SEQUENCE [LARGE SCALE GENOMIC DNA]</scope>
    <source>
        <strain evidence="4">cv. Old Blush</strain>
    </source>
</reference>
<feature type="domain" description="Apple" evidence="2">
    <location>
        <begin position="1"/>
        <end position="72"/>
    </location>
</feature>
<sequence>MKMVRVKVPEFHEYEPLEVEGKSEDCKIKCLHNCSCLAYAFVDNIGCLVWSKDLIDIQEFPSGGEDLFIRLAPRGKEKQIELITGLTTVCFISILVGILCALHRLQANQIGNIKATTRGLELTGMVSGNSLQDYIRKHDLSGILVFDFDSIVIATNNFSITNKQTRARGIWPSL</sequence>
<keyword evidence="3" id="KW-0723">Serine/threonine-protein kinase</keyword>
<protein>
    <submittedName>
        <fullName evidence="3">Putative non-specific serine/threonine protein kinase</fullName>
        <ecNumber evidence="3">2.7.11.1</ecNumber>
    </submittedName>
</protein>
<dbReference type="EMBL" id="PDCK01000039">
    <property type="protein sequence ID" value="PRQ54951.1"/>
    <property type="molecule type" value="Genomic_DNA"/>
</dbReference>
<keyword evidence="3" id="KW-0808">Transferase</keyword>
<keyword evidence="4" id="KW-1185">Reference proteome</keyword>
<evidence type="ECO:0000313" key="4">
    <source>
        <dbReference type="Proteomes" id="UP000238479"/>
    </source>
</evidence>